<dbReference type="Gene3D" id="3.20.20.450">
    <property type="entry name" value="EAL domain"/>
    <property type="match status" value="1"/>
</dbReference>
<dbReference type="SMART" id="SM00052">
    <property type="entry name" value="EAL"/>
    <property type="match status" value="1"/>
</dbReference>
<keyword evidence="3" id="KW-1185">Reference proteome</keyword>
<dbReference type="Proteomes" id="UP000054976">
    <property type="component" value="Unassembled WGS sequence"/>
</dbReference>
<dbReference type="RefSeq" id="WP_059175837.1">
    <property type="nucleotide sequence ID" value="NZ_BCNO01000001.1"/>
</dbReference>
<dbReference type="PROSITE" id="PS50883">
    <property type="entry name" value="EAL"/>
    <property type="match status" value="1"/>
</dbReference>
<dbReference type="PANTHER" id="PTHR33121:SF76">
    <property type="entry name" value="SIGNALING PROTEIN"/>
    <property type="match status" value="1"/>
</dbReference>
<dbReference type="InterPro" id="IPR050706">
    <property type="entry name" value="Cyclic-di-GMP_PDE-like"/>
</dbReference>
<dbReference type="SUPFAM" id="SSF141868">
    <property type="entry name" value="EAL domain-like"/>
    <property type="match status" value="1"/>
</dbReference>
<name>A0A0U9HMT7_9BACT</name>
<sequence length="247" mass="28331">MLQLQAELNEVKTTYAALTVHFQPIFAAKTGKIFGYEALARHRTKRIDIKKLFENAKTDGSLYFLDMICRRNAMKEAKAQKLENYLFINVCPETLLHPNHEIGLTDRFAEEFELSKEKIVLEITEHTMIENYEVFLKAIDYYKIRGYKIAIDDFGAGFGGPKLFTLVEPDMVKIDRYFISGLKKNSFCRDFIAFTVDICHKKDIMVLAEGIETQTELIEILKLDVDLLQGYLLGMPAPNIIKKSNGS</sequence>
<evidence type="ECO:0000259" key="1">
    <source>
        <dbReference type="PROSITE" id="PS50883"/>
    </source>
</evidence>
<accession>A0A0U9HMT7</accession>
<dbReference type="AlphaFoldDB" id="A0A0U9HMT7"/>
<proteinExistence type="predicted"/>
<comment type="caution">
    <text evidence="2">The sequence shown here is derived from an EMBL/GenBank/DDBJ whole genome shotgun (WGS) entry which is preliminary data.</text>
</comment>
<protein>
    <submittedName>
        <fullName evidence="2">C-di-GMP-specific phosphodiesterase class I</fullName>
    </submittedName>
</protein>
<dbReference type="CDD" id="cd01948">
    <property type="entry name" value="EAL"/>
    <property type="match status" value="1"/>
</dbReference>
<evidence type="ECO:0000313" key="3">
    <source>
        <dbReference type="Proteomes" id="UP000054976"/>
    </source>
</evidence>
<dbReference type="InterPro" id="IPR001633">
    <property type="entry name" value="EAL_dom"/>
</dbReference>
<gene>
    <name evidence="2" type="ORF">TAGGR_1556</name>
</gene>
<organism evidence="2 3">
    <name type="scientific">Thermodesulfovibrio aggregans</name>
    <dbReference type="NCBI Taxonomy" id="86166"/>
    <lineage>
        <taxon>Bacteria</taxon>
        <taxon>Pseudomonadati</taxon>
        <taxon>Nitrospirota</taxon>
        <taxon>Thermodesulfovibrionia</taxon>
        <taxon>Thermodesulfovibrionales</taxon>
        <taxon>Thermodesulfovibrionaceae</taxon>
        <taxon>Thermodesulfovibrio</taxon>
    </lineage>
</organism>
<dbReference type="EMBL" id="BCNO01000001">
    <property type="protein sequence ID" value="GAQ94376.1"/>
    <property type="molecule type" value="Genomic_DNA"/>
</dbReference>
<dbReference type="OrthoDB" id="581425at2"/>
<feature type="domain" description="EAL" evidence="1">
    <location>
        <begin position="1"/>
        <end position="247"/>
    </location>
</feature>
<dbReference type="InterPro" id="IPR035919">
    <property type="entry name" value="EAL_sf"/>
</dbReference>
<dbReference type="PANTHER" id="PTHR33121">
    <property type="entry name" value="CYCLIC DI-GMP PHOSPHODIESTERASE PDEF"/>
    <property type="match status" value="1"/>
</dbReference>
<dbReference type="Pfam" id="PF00563">
    <property type="entry name" value="EAL"/>
    <property type="match status" value="1"/>
</dbReference>
<dbReference type="STRING" id="86166.TAGGR_1556"/>
<evidence type="ECO:0000313" key="2">
    <source>
        <dbReference type="EMBL" id="GAQ94376.1"/>
    </source>
</evidence>
<dbReference type="GO" id="GO:0071111">
    <property type="term" value="F:cyclic-guanylate-specific phosphodiesterase activity"/>
    <property type="evidence" value="ECO:0007669"/>
    <property type="project" value="InterPro"/>
</dbReference>
<reference evidence="3" key="1">
    <citation type="submission" date="2016-01" db="EMBL/GenBank/DDBJ databases">
        <title>Draft genome sequence of Thermodesulfovibrio aggregans strain TGE-P1.</title>
        <authorList>
            <person name="Sekiguchi Y."/>
            <person name="Ohashi A."/>
            <person name="Matsuura N."/>
            <person name="Tourlousse M.D."/>
        </authorList>
    </citation>
    <scope>NUCLEOTIDE SEQUENCE [LARGE SCALE GENOMIC DNA]</scope>
    <source>
        <strain evidence="3">TGE-P1</strain>
    </source>
</reference>